<organism evidence="3 4">
    <name type="scientific">Perca fluviatilis</name>
    <name type="common">European perch</name>
    <dbReference type="NCBI Taxonomy" id="8168"/>
    <lineage>
        <taxon>Eukaryota</taxon>
        <taxon>Metazoa</taxon>
        <taxon>Chordata</taxon>
        <taxon>Craniata</taxon>
        <taxon>Vertebrata</taxon>
        <taxon>Euteleostomi</taxon>
        <taxon>Actinopterygii</taxon>
        <taxon>Neopterygii</taxon>
        <taxon>Teleostei</taxon>
        <taxon>Neoteleostei</taxon>
        <taxon>Acanthomorphata</taxon>
        <taxon>Eupercaria</taxon>
        <taxon>Perciformes</taxon>
        <taxon>Percoidei</taxon>
        <taxon>Percidae</taxon>
        <taxon>Percinae</taxon>
        <taxon>Perca</taxon>
    </lineage>
</organism>
<dbReference type="GO" id="GO:0001669">
    <property type="term" value="C:acrosomal vesicle"/>
    <property type="evidence" value="ECO:0007669"/>
    <property type="project" value="TreeGrafter"/>
</dbReference>
<dbReference type="InterPro" id="IPR037695">
    <property type="entry name" value="IQUB"/>
</dbReference>
<dbReference type="AlphaFoldDB" id="A0A6A5EB41"/>
<dbReference type="Gene3D" id="3.10.20.90">
    <property type="entry name" value="Phosphatidylinositol 3-kinase Catalytic Subunit, Chain A, domain 1"/>
    <property type="match status" value="1"/>
</dbReference>
<dbReference type="Pfam" id="PF25805">
    <property type="entry name" value="IQUB"/>
    <property type="match status" value="1"/>
</dbReference>
<dbReference type="OrthoDB" id="10265862at2759"/>
<feature type="compositionally biased region" description="Basic and acidic residues" evidence="1">
    <location>
        <begin position="74"/>
        <end position="83"/>
    </location>
</feature>
<dbReference type="PROSITE" id="PS50053">
    <property type="entry name" value="UBIQUITIN_2"/>
    <property type="match status" value="1"/>
</dbReference>
<dbReference type="GO" id="GO:0060271">
    <property type="term" value="P:cilium assembly"/>
    <property type="evidence" value="ECO:0007669"/>
    <property type="project" value="TreeGrafter"/>
</dbReference>
<feature type="domain" description="Ubiquitin-like" evidence="2">
    <location>
        <begin position="92"/>
        <end position="168"/>
    </location>
</feature>
<accession>A0A6A5EB41</accession>
<evidence type="ECO:0000259" key="2">
    <source>
        <dbReference type="PROSITE" id="PS50053"/>
    </source>
</evidence>
<sequence>MLEEQRENEKQQVKENDEEDTDTNLQPGGHAEEQPPEDDREPGSIGEELQAGRSTTDVLETVEEAETQADLPDDAEHLREPQGRENVGNSTATVKVVLVPEGHVMTAAFAIGLSIQELKVHLAAELRVPAEVLQISLDGRVVEEQQSLMELGVQPHGSIRMEMSSTDPTTHPLRPLRPPEHDNMPDVITVRVQTDEDVFQEVVVEIERPPQQKAYLGGYRHRLTGVQYHHAAVQTLPTRRPDRGVEVFSRNTQTVKLKSQAQQCPVNASTQMTGIGCYVSCMNDKLVSPRGYITADEYHNTRLNAVIILQSFARRWLAWQEVNRLTRDRDRRLAWLEHQETRRREEKEEQLRDRRQRWMSPQRREDFNLLYHALEKWRCEEEEKINSSLRGAERKAALCLLLEQETQLIAAIGRHRIAIQDSNYDKTVRNFLDKSAAPHQWRAADGRLIEMDSPHTIRARELRDLYNSISLSTVSQEQRLHVLMTLKHTVKEHKCQLTQDIVDLIDREVDLMTRGVKAASLEGLRKRISTLFLQYIKTPAFNPEVAKLLKVPQNPSQLKNNMFLCRGCHRYLHSADFKPSASAERQTRCRDCTRLDNIARSRDDFSCYKNILKRLRADEQRLNQEAKIPFLLQVEDLRYLVDVVWASRSALHASRDLYNLVFVRWERRRDWSPWNCILLSKEETSAHLEVEDVHKAYDATFIRRIEHKHTLARRHFSQMAVMAEYLDSQLSAALGNHLVSKTVTVATGKPTIDTPPASAH</sequence>
<protein>
    <recommendedName>
        <fullName evidence="2">Ubiquitin-like domain-containing protein</fullName>
    </recommendedName>
</protein>
<dbReference type="GO" id="GO:0031514">
    <property type="term" value="C:motile cilium"/>
    <property type="evidence" value="ECO:0007669"/>
    <property type="project" value="TreeGrafter"/>
</dbReference>
<dbReference type="Proteomes" id="UP000465112">
    <property type="component" value="Chromosome 8"/>
</dbReference>
<proteinExistence type="predicted"/>
<dbReference type="PANTHER" id="PTHR21074">
    <property type="entry name" value="IQ AND UBIQUITIN-LIKE DOMAIN-CONTAINING PROTEIN"/>
    <property type="match status" value="1"/>
</dbReference>
<feature type="region of interest" description="Disordered" evidence="1">
    <location>
        <begin position="164"/>
        <end position="183"/>
    </location>
</feature>
<dbReference type="CDD" id="cd17061">
    <property type="entry name" value="Ubl_IQUB"/>
    <property type="match status" value="1"/>
</dbReference>
<keyword evidence="4" id="KW-1185">Reference proteome</keyword>
<name>A0A6A5EB41_PERFL</name>
<dbReference type="PANTHER" id="PTHR21074:SF0">
    <property type="entry name" value="IQ AND UBIQUITIN-LIKE DOMAIN-CONTAINING PROTEIN"/>
    <property type="match status" value="1"/>
</dbReference>
<dbReference type="InterPro" id="IPR000626">
    <property type="entry name" value="Ubiquitin-like_dom"/>
</dbReference>
<dbReference type="EMBL" id="VHII01000008">
    <property type="protein sequence ID" value="KAF1386387.1"/>
    <property type="molecule type" value="Genomic_DNA"/>
</dbReference>
<comment type="caution">
    <text evidence="3">The sequence shown here is derived from an EMBL/GenBank/DDBJ whole genome shotgun (WGS) entry which is preliminary data.</text>
</comment>
<dbReference type="GO" id="GO:0030317">
    <property type="term" value="P:flagellated sperm motility"/>
    <property type="evidence" value="ECO:0007669"/>
    <property type="project" value="TreeGrafter"/>
</dbReference>
<dbReference type="SUPFAM" id="SSF54236">
    <property type="entry name" value="Ubiquitin-like"/>
    <property type="match status" value="1"/>
</dbReference>
<dbReference type="InterPro" id="IPR057887">
    <property type="entry name" value="IQUB_helical"/>
</dbReference>
<evidence type="ECO:0000313" key="4">
    <source>
        <dbReference type="Proteomes" id="UP000465112"/>
    </source>
</evidence>
<gene>
    <name evidence="3" type="ORF">PFLUV_G00094300</name>
</gene>
<feature type="region of interest" description="Disordered" evidence="1">
    <location>
        <begin position="1"/>
        <end position="86"/>
    </location>
</feature>
<feature type="compositionally biased region" description="Basic and acidic residues" evidence="1">
    <location>
        <begin position="1"/>
        <end position="15"/>
    </location>
</feature>
<evidence type="ECO:0000256" key="1">
    <source>
        <dbReference type="SAM" id="MobiDB-lite"/>
    </source>
</evidence>
<dbReference type="InterPro" id="IPR029071">
    <property type="entry name" value="Ubiquitin-like_domsf"/>
</dbReference>
<feature type="compositionally biased region" description="Acidic residues" evidence="1">
    <location>
        <begin position="60"/>
        <end position="73"/>
    </location>
</feature>
<reference evidence="3 4" key="1">
    <citation type="submission" date="2019-06" db="EMBL/GenBank/DDBJ databases">
        <title>A chromosome-scale genome assembly of the European perch, Perca fluviatilis.</title>
        <authorList>
            <person name="Roques C."/>
            <person name="Zahm M."/>
            <person name="Cabau C."/>
            <person name="Klopp C."/>
            <person name="Bouchez O."/>
            <person name="Donnadieu C."/>
            <person name="Kuhl H."/>
            <person name="Gislard M."/>
            <person name="Guendouz S."/>
            <person name="Journot L."/>
            <person name="Haffray P."/>
            <person name="Bestin A."/>
            <person name="Morvezen R."/>
            <person name="Feron R."/>
            <person name="Wen M."/>
            <person name="Jouanno E."/>
            <person name="Herpin A."/>
            <person name="Schartl M."/>
            <person name="Postlethwait J."/>
            <person name="Schaerlinger B."/>
            <person name="Chardard D."/>
            <person name="Lecocq T."/>
            <person name="Poncet C."/>
            <person name="Jaffrelo L."/>
            <person name="Lampietro C."/>
            <person name="Guiguen Y."/>
        </authorList>
    </citation>
    <scope>NUCLEOTIDE SEQUENCE [LARGE SCALE GENOMIC DNA]</scope>
    <source>
        <tissue evidence="3">Blood</tissue>
    </source>
</reference>
<evidence type="ECO:0000313" key="3">
    <source>
        <dbReference type="EMBL" id="KAF1386387.1"/>
    </source>
</evidence>